<dbReference type="OrthoDB" id="5502211at2"/>
<dbReference type="GO" id="GO:0005737">
    <property type="term" value="C:cytoplasm"/>
    <property type="evidence" value="ECO:0007669"/>
    <property type="project" value="TreeGrafter"/>
</dbReference>
<protein>
    <submittedName>
        <fullName evidence="2">Methyltransferase</fullName>
    </submittedName>
</protein>
<keyword evidence="2" id="KW-0489">Methyltransferase</keyword>
<dbReference type="GO" id="GO:0008168">
    <property type="term" value="F:methyltransferase activity"/>
    <property type="evidence" value="ECO:0007669"/>
    <property type="project" value="UniProtKB-KW"/>
</dbReference>
<dbReference type="RefSeq" id="WP_067557210.1">
    <property type="nucleotide sequence ID" value="NZ_CP016895.1"/>
</dbReference>
<dbReference type="InterPro" id="IPR025714">
    <property type="entry name" value="Methyltranfer_dom"/>
</dbReference>
<name>A0A1B2M229_9GAMM</name>
<gene>
    <name evidence="2" type="ORF">BFG52_13315</name>
</gene>
<evidence type="ECO:0000313" key="2">
    <source>
        <dbReference type="EMBL" id="AOA59242.1"/>
    </source>
</evidence>
<dbReference type="PANTHER" id="PTHR13369">
    <property type="match status" value="1"/>
</dbReference>
<dbReference type="SUPFAM" id="SSF53335">
    <property type="entry name" value="S-adenosyl-L-methionine-dependent methyltransferases"/>
    <property type="match status" value="1"/>
</dbReference>
<proteinExistence type="predicted"/>
<dbReference type="AlphaFoldDB" id="A0A1B2M229"/>
<evidence type="ECO:0000259" key="1">
    <source>
        <dbReference type="Pfam" id="PF13679"/>
    </source>
</evidence>
<dbReference type="EMBL" id="CP016895">
    <property type="protein sequence ID" value="AOA59242.1"/>
    <property type="molecule type" value="Genomic_DNA"/>
</dbReference>
<reference evidence="2 3" key="1">
    <citation type="submission" date="2016-08" db="EMBL/GenBank/DDBJ databases">
        <authorList>
            <person name="Seilhamer J.J."/>
        </authorList>
    </citation>
    <scope>NUCLEOTIDE SEQUENCE [LARGE SCALE GENOMIC DNA]</scope>
    <source>
        <strain evidence="2 3">BRTC-1</strain>
    </source>
</reference>
<dbReference type="InterPro" id="IPR029063">
    <property type="entry name" value="SAM-dependent_MTases_sf"/>
</dbReference>
<sequence>MSTANSWSEQQQQFLDAILQAIEEKDFIRLVLSQFATRSDELQKVTVRSIVLQQQLQLSVLYRYPRQDITKNYPLSEAITCLSELLLQAKQANLFCQHKDLQLKKTKKSWQLTQQLKSAQHTEVAAIPPQHDRRKKRYVDQNSPFLKYLGVCDAEGQVIPSMARKWKQINKFVEIFANAWQQLDFSQQLDSSQADSSQPDSSPLNSLQQRLHVVDFGSGKGYLTFALYDYLQQQHALAQAPQAVVTGLELNAQMVEFCQKAAQACHFEQLKFYQDDVRRYQPEALDVMIALHACDIATDFAIHSGIRLNAAMIMCAPCCHKELRPQLRSPAVLQPMLQYGLHAGQQAEMLTDTIRALLLNAYGYECKVFEFVALEHSSKNKMILATKRKSPPQPDAKILAEIAALKKMYGIQQHSLELLLNDQWQAHDIGKKC</sequence>
<accession>A0A1B2M229</accession>
<organism evidence="2 3">
    <name type="scientific">Acinetobacter larvae</name>
    <dbReference type="NCBI Taxonomy" id="1789224"/>
    <lineage>
        <taxon>Bacteria</taxon>
        <taxon>Pseudomonadati</taxon>
        <taxon>Pseudomonadota</taxon>
        <taxon>Gammaproteobacteria</taxon>
        <taxon>Moraxellales</taxon>
        <taxon>Moraxellaceae</taxon>
        <taxon>Acinetobacter</taxon>
    </lineage>
</organism>
<dbReference type="CDD" id="cd02440">
    <property type="entry name" value="AdoMet_MTases"/>
    <property type="match status" value="1"/>
</dbReference>
<dbReference type="KEGG" id="ala:BFG52_13315"/>
<keyword evidence="3" id="KW-1185">Reference proteome</keyword>
<feature type="domain" description="Methyltransferase" evidence="1">
    <location>
        <begin position="164"/>
        <end position="325"/>
    </location>
</feature>
<dbReference type="GO" id="GO:0032259">
    <property type="term" value="P:methylation"/>
    <property type="evidence" value="ECO:0007669"/>
    <property type="project" value="UniProtKB-KW"/>
</dbReference>
<dbReference type="Pfam" id="PF13679">
    <property type="entry name" value="Methyltransf_32"/>
    <property type="match status" value="1"/>
</dbReference>
<dbReference type="Proteomes" id="UP000093391">
    <property type="component" value="Chromosome"/>
</dbReference>
<evidence type="ECO:0000313" key="3">
    <source>
        <dbReference type="Proteomes" id="UP000093391"/>
    </source>
</evidence>
<dbReference type="PANTHER" id="PTHR13369:SF3">
    <property type="entry name" value="METHYLTRANSFERASE DOMAIN-CONTAINING PROTEIN"/>
    <property type="match status" value="1"/>
</dbReference>
<dbReference type="Gene3D" id="3.40.50.150">
    <property type="entry name" value="Vaccinia Virus protein VP39"/>
    <property type="match status" value="1"/>
</dbReference>
<dbReference type="STRING" id="1789224.BFG52_13315"/>
<keyword evidence="2" id="KW-0808">Transferase</keyword>